<feature type="region of interest" description="Disordered" evidence="1">
    <location>
        <begin position="101"/>
        <end position="135"/>
    </location>
</feature>
<organism evidence="3 4">
    <name type="scientific">Demequina zhanjiangensis</name>
    <dbReference type="NCBI Taxonomy" id="3051659"/>
    <lineage>
        <taxon>Bacteria</taxon>
        <taxon>Bacillati</taxon>
        <taxon>Actinomycetota</taxon>
        <taxon>Actinomycetes</taxon>
        <taxon>Micrococcales</taxon>
        <taxon>Demequinaceae</taxon>
        <taxon>Demequina</taxon>
    </lineage>
</organism>
<feature type="compositionally biased region" description="Low complexity" evidence="1">
    <location>
        <begin position="343"/>
        <end position="388"/>
    </location>
</feature>
<feature type="compositionally biased region" description="Low complexity" evidence="1">
    <location>
        <begin position="274"/>
        <end position="295"/>
    </location>
</feature>
<gene>
    <name evidence="3" type="ORF">QQX04_02105</name>
</gene>
<sequence>MRLRTTALIAGLFGVIALIVGLVAQQQRPETTVTVGAPVGTAAVIVPADMLAFAGTDGRYAVDGAGTLLAFSALPGDLEAWASSREVTYVTGMPTWESLTTTVQEPEPDPSASPSASPEEESSPSPSPSVSADAGPQFESLLAGSADLWRQSWTGTDRLSVGGANVEPGLELMLTSEDGSPLTGVDLTLSRDVNDAWVAPLIVWGGILTAIGVIALVLLLIDVRPVQARAEEWMAHRQRIGTGDAGPKPGSRRARRLEGAAVPEAELAAEPDEQAGALSSDSSSASDEAADGSRGVTDEGGFEPPSSTSAAEAGPTSPAGTPFAVGGSAPGAVTSAGTPFAVGGSAASPSDPRSASTPSSPSAESAPTPSGSSPEEATPGTPPSAGTPSHDDFLPPAQADEEDDR</sequence>
<comment type="caution">
    <text evidence="3">The sequence shown here is derived from an EMBL/GenBank/DDBJ whole genome shotgun (WGS) entry which is preliminary data.</text>
</comment>
<feature type="transmembrane region" description="Helical" evidence="2">
    <location>
        <begin position="197"/>
        <end position="221"/>
    </location>
</feature>
<dbReference type="RefSeq" id="WP_301125766.1">
    <property type="nucleotide sequence ID" value="NZ_JAUHPV010000001.1"/>
</dbReference>
<protein>
    <submittedName>
        <fullName evidence="3">Uncharacterized protein</fullName>
    </submittedName>
</protein>
<evidence type="ECO:0000256" key="2">
    <source>
        <dbReference type="SAM" id="Phobius"/>
    </source>
</evidence>
<keyword evidence="2" id="KW-0812">Transmembrane</keyword>
<proteinExistence type="predicted"/>
<evidence type="ECO:0000313" key="4">
    <source>
        <dbReference type="Proteomes" id="UP001172738"/>
    </source>
</evidence>
<reference evidence="3" key="1">
    <citation type="submission" date="2023-06" db="EMBL/GenBank/DDBJ databases">
        <title>SYSU T00b26.</title>
        <authorList>
            <person name="Gao L."/>
            <person name="Fang B.-Z."/>
            <person name="Li W.-J."/>
        </authorList>
    </citation>
    <scope>NUCLEOTIDE SEQUENCE</scope>
    <source>
        <strain evidence="3">SYSU T00b26</strain>
    </source>
</reference>
<feature type="region of interest" description="Disordered" evidence="1">
    <location>
        <begin position="263"/>
        <end position="405"/>
    </location>
</feature>
<accession>A0ABT8FY91</accession>
<keyword evidence="2" id="KW-0472">Membrane</keyword>
<dbReference type="Proteomes" id="UP001172738">
    <property type="component" value="Unassembled WGS sequence"/>
</dbReference>
<keyword evidence="4" id="KW-1185">Reference proteome</keyword>
<dbReference type="EMBL" id="JAUHPV010000001">
    <property type="protein sequence ID" value="MDN4471783.1"/>
    <property type="molecule type" value="Genomic_DNA"/>
</dbReference>
<evidence type="ECO:0000256" key="1">
    <source>
        <dbReference type="SAM" id="MobiDB-lite"/>
    </source>
</evidence>
<keyword evidence="2" id="KW-1133">Transmembrane helix</keyword>
<evidence type="ECO:0000313" key="3">
    <source>
        <dbReference type="EMBL" id="MDN4471783.1"/>
    </source>
</evidence>
<name>A0ABT8FY91_9MICO</name>